<dbReference type="InterPro" id="IPR035068">
    <property type="entry name" value="TldD/PmbA_N"/>
</dbReference>
<dbReference type="KEGG" id="tna:CTN_1857"/>
<accession>B9KAQ0</accession>
<dbReference type="GO" id="GO:0008237">
    <property type="term" value="F:metallopeptidase activity"/>
    <property type="evidence" value="ECO:0007669"/>
    <property type="project" value="InterPro"/>
</dbReference>
<dbReference type="Pfam" id="PF19290">
    <property type="entry name" value="PmbA_TldD_2nd"/>
    <property type="match status" value="1"/>
</dbReference>
<dbReference type="InterPro" id="IPR036059">
    <property type="entry name" value="TldD/PmbA_sf"/>
</dbReference>
<dbReference type="EMBL" id="CP000916">
    <property type="protein sequence ID" value="ACM24033.1"/>
    <property type="molecule type" value="Genomic_DNA"/>
</dbReference>
<evidence type="ECO:0000259" key="2">
    <source>
        <dbReference type="Pfam" id="PF01523"/>
    </source>
</evidence>
<dbReference type="STRING" id="309803.CTN_1857"/>
<feature type="domain" description="Metalloprotease TldD/E central" evidence="4">
    <location>
        <begin position="110"/>
        <end position="211"/>
    </location>
</feature>
<dbReference type="PANTHER" id="PTHR43421">
    <property type="entry name" value="METALLOPROTEASE PMBA"/>
    <property type="match status" value="1"/>
</dbReference>
<feature type="domain" description="Metalloprotease TldD/E C-terminal" evidence="3">
    <location>
        <begin position="219"/>
        <end position="433"/>
    </location>
</feature>
<dbReference type="eggNOG" id="COG0312">
    <property type="taxonomic scope" value="Bacteria"/>
</dbReference>
<feature type="domain" description="Metalloprotease TldD/E N-terminal" evidence="2">
    <location>
        <begin position="21"/>
        <end position="80"/>
    </location>
</feature>
<dbReference type="Pfam" id="PF19289">
    <property type="entry name" value="PmbA_TldD_3rd"/>
    <property type="match status" value="1"/>
</dbReference>
<dbReference type="HOGENOM" id="CLU_026425_4_0_0"/>
<proteinExistence type="inferred from homology"/>
<evidence type="ECO:0000259" key="4">
    <source>
        <dbReference type="Pfam" id="PF19290"/>
    </source>
</evidence>
<dbReference type="RefSeq" id="WP_015920269.1">
    <property type="nucleotide sequence ID" value="NC_011978.1"/>
</dbReference>
<organism evidence="5 6">
    <name type="scientific">Thermotoga neapolitana (strain ATCC 49049 / DSM 4359 / NBRC 107923 / NS-E)</name>
    <dbReference type="NCBI Taxonomy" id="309803"/>
    <lineage>
        <taxon>Bacteria</taxon>
        <taxon>Thermotogati</taxon>
        <taxon>Thermotogota</taxon>
        <taxon>Thermotogae</taxon>
        <taxon>Thermotogales</taxon>
        <taxon>Thermotogaceae</taxon>
        <taxon>Thermotoga</taxon>
    </lineage>
</organism>
<dbReference type="Proteomes" id="UP000000445">
    <property type="component" value="Chromosome"/>
</dbReference>
<evidence type="ECO:0000256" key="1">
    <source>
        <dbReference type="ARBA" id="ARBA00005836"/>
    </source>
</evidence>
<evidence type="ECO:0000313" key="6">
    <source>
        <dbReference type="Proteomes" id="UP000000445"/>
    </source>
</evidence>
<dbReference type="GO" id="GO:0006508">
    <property type="term" value="P:proteolysis"/>
    <property type="evidence" value="ECO:0007669"/>
    <property type="project" value="InterPro"/>
</dbReference>
<dbReference type="InterPro" id="IPR002510">
    <property type="entry name" value="Metalloprtase-TldD/E_N"/>
</dbReference>
<dbReference type="InterPro" id="IPR045569">
    <property type="entry name" value="Metalloprtase-TldD/E_C"/>
</dbReference>
<dbReference type="Pfam" id="PF01523">
    <property type="entry name" value="PmbA_TldD_1st"/>
    <property type="match status" value="1"/>
</dbReference>
<protein>
    <submittedName>
        <fullName evidence="5">PmbA-related protein</fullName>
    </submittedName>
</protein>
<gene>
    <name evidence="5" type="ordered locus">CTN_1857</name>
</gene>
<dbReference type="InterPro" id="IPR045570">
    <property type="entry name" value="Metalloprtase-TldD/E_cen_dom"/>
</dbReference>
<dbReference type="PANTHER" id="PTHR43421:SF1">
    <property type="entry name" value="METALLOPROTEASE PMBA"/>
    <property type="match status" value="1"/>
</dbReference>
<dbReference type="InterPro" id="IPR047657">
    <property type="entry name" value="PmbA"/>
</dbReference>
<dbReference type="GO" id="GO:0005829">
    <property type="term" value="C:cytosol"/>
    <property type="evidence" value="ECO:0007669"/>
    <property type="project" value="TreeGrafter"/>
</dbReference>
<comment type="similarity">
    <text evidence="1">Belongs to the peptidase U62 family.</text>
</comment>
<dbReference type="Gene3D" id="3.30.2290.10">
    <property type="entry name" value="PmbA/TldD superfamily"/>
    <property type="match status" value="1"/>
</dbReference>
<evidence type="ECO:0000259" key="3">
    <source>
        <dbReference type="Pfam" id="PF19289"/>
    </source>
</evidence>
<reference evidence="5 6" key="1">
    <citation type="journal article" date="2009" name="Biosci. Biotechnol. Biochem.">
        <title>WeGAS: a web-based microbial genome annotation system.</title>
        <authorList>
            <person name="Lee D."/>
            <person name="Seo H."/>
            <person name="Park C."/>
            <person name="Park K."/>
        </authorList>
    </citation>
    <scope>NUCLEOTIDE SEQUENCE [LARGE SCALE GENOMIC DNA]</scope>
    <source>
        <strain evidence="6">ATCC 49049 / DSM 4359 / NBRC 107923 / NS-E</strain>
    </source>
</reference>
<dbReference type="SUPFAM" id="SSF111283">
    <property type="entry name" value="Putative modulator of DNA gyrase, PmbA/TldD"/>
    <property type="match status" value="1"/>
</dbReference>
<dbReference type="AlphaFoldDB" id="B9KAQ0"/>
<evidence type="ECO:0000313" key="5">
    <source>
        <dbReference type="EMBL" id="ACM24033.1"/>
    </source>
</evidence>
<sequence>MTLEEFKDKLFAIAKRKGVEAQVSFVETREFSLRLANGELDQYTDAGKSSIEVKVLKEGKTGVFRTQVLEDPERCLEEALGNLRVKDSEEEEFFFEGGEYKPMETYAGKFERLSVKEKMEMAKRAHESASSDERIIMVPTVMYRDFVTRKHLSNTLGLNASITADGGYIFVMAVAKDQNPRSGFWFEIARVPEDLNPEEVGNRASKEAVSLIGSKSIESGKYPAVVRNTALLDLMEMFIPMISAENVQKNLSPLKGKLGNQVGNAVVSIKDLPYHSRGLASTPFDDEGVPTTEKYVLESGVLKTFLHNLKTAKKEGVNPTGNGFENGIQPVNLMMVPGNSSFNDLLKEMGKGVVITEVEGMHAGANSISGEFSLFAKGYWAENGEIMHGLEEFTISGNFLDFLKKIVLIGNDVKVSYRTIAPSVLVEVLDVAGK</sequence>
<keyword evidence="6" id="KW-1185">Reference proteome</keyword>
<name>B9KAQ0_THENN</name>